<dbReference type="KEGG" id="mbr:MONBRDRAFT_33349"/>
<evidence type="ECO:0000256" key="1">
    <source>
        <dbReference type="ARBA" id="ARBA00004141"/>
    </source>
</evidence>
<evidence type="ECO:0000256" key="4">
    <source>
        <dbReference type="ARBA" id="ARBA00022692"/>
    </source>
</evidence>
<feature type="transmembrane region" description="Helical" evidence="10">
    <location>
        <begin position="245"/>
        <end position="272"/>
    </location>
</feature>
<dbReference type="InParanoid" id="A9V4X0"/>
<dbReference type="AlphaFoldDB" id="A9V4X0"/>
<evidence type="ECO:0000256" key="5">
    <source>
        <dbReference type="ARBA" id="ARBA00022989"/>
    </source>
</evidence>
<evidence type="ECO:0000256" key="9">
    <source>
        <dbReference type="SAM" id="MobiDB-lite"/>
    </source>
</evidence>
<proteinExistence type="inferred from homology"/>
<comment type="subcellular location">
    <subcellularLocation>
        <location evidence="2">Endomembrane system</location>
    </subcellularLocation>
    <subcellularLocation>
        <location evidence="1">Membrane</location>
        <topology evidence="1">Multi-pass membrane protein</topology>
    </subcellularLocation>
</comment>
<comment type="function">
    <text evidence="7">Involved in cellular auxin homeostasis by regulating auxin metabolism. Regulates intracellular auxin accumulation at the endoplasmic reticulum and thus auxin availability for nuclear auxin signaling.</text>
</comment>
<keyword evidence="3" id="KW-0813">Transport</keyword>
<evidence type="ECO:0000256" key="6">
    <source>
        <dbReference type="ARBA" id="ARBA00023136"/>
    </source>
</evidence>
<dbReference type="RefSeq" id="XP_001747703.1">
    <property type="nucleotide sequence ID" value="XM_001747651.1"/>
</dbReference>
<keyword evidence="12" id="KW-1185">Reference proteome</keyword>
<evidence type="ECO:0000313" key="11">
    <source>
        <dbReference type="EMBL" id="EDQ87443.1"/>
    </source>
</evidence>
<dbReference type="GO" id="GO:0016020">
    <property type="term" value="C:membrane"/>
    <property type="evidence" value="ECO:0000318"/>
    <property type="project" value="GO_Central"/>
</dbReference>
<dbReference type="InterPro" id="IPR004776">
    <property type="entry name" value="Mem_transp_PIN-like"/>
</dbReference>
<dbReference type="Pfam" id="PF03547">
    <property type="entry name" value="Mem_trans"/>
    <property type="match status" value="1"/>
</dbReference>
<dbReference type="PANTHER" id="PTHR31651:SF33">
    <property type="entry name" value="PROTEIN PIN-LIKES 1"/>
    <property type="match status" value="1"/>
</dbReference>
<evidence type="ECO:0000256" key="2">
    <source>
        <dbReference type="ARBA" id="ARBA00004308"/>
    </source>
</evidence>
<dbReference type="OMA" id="QEFILAC"/>
<feature type="transmembrane region" description="Helical" evidence="10">
    <location>
        <begin position="111"/>
        <end position="129"/>
    </location>
</feature>
<evidence type="ECO:0000313" key="12">
    <source>
        <dbReference type="Proteomes" id="UP000001357"/>
    </source>
</evidence>
<gene>
    <name evidence="11" type="ORF">MONBRDRAFT_33349</name>
</gene>
<evidence type="ECO:0000256" key="8">
    <source>
        <dbReference type="ARBA" id="ARBA00025752"/>
    </source>
</evidence>
<dbReference type="PANTHER" id="PTHR31651">
    <property type="match status" value="1"/>
</dbReference>
<evidence type="ECO:0000256" key="7">
    <source>
        <dbReference type="ARBA" id="ARBA00025100"/>
    </source>
</evidence>
<evidence type="ECO:0000256" key="3">
    <source>
        <dbReference type="ARBA" id="ARBA00022448"/>
    </source>
</evidence>
<sequence length="515" mass="55449">MVTLSGDLAATSASTAGTILLLNIVGICMAVFPLRPAPEESGIVSKEGIRVASQIAARILMPCLSFINVAELQDISSIWPVSIWHLVSIPFCILVSYMLSFLFRVPNELRAIFVAAASFSNLASLAYVIMQTLCEQPELDVEDECYDRAAGFIAISIIPWHLLFWTAGDYTLSLAARAGTDYTPKAPLSKEERRAARIKSAVDLLLKILNPNLVATLVGVLVSQVDVLHDLFFVPIGQDSGRPPLSFVTSAVSSLADASVGLTTIIIAATLGKRLLRVNWRKLRARLLCRYQPNVATTHPAKADSPDFIIATSFAALSPDSSPQLNAASSTATTTTTADNDNRATNGGASANNKDAANDDDDDSNNDAIFNDMPSKTDVEMILADKSDPAKLEGNVDAAAILAQARRRKGRLSPTFFLQLIFVRVYLMGGLLFAMVYLISPLVFPDSQPDSSLIRLVFFVQCIVPSANLIVLLAQQRGLVVIAEDIALAMLCQHILSALSSIFFTAIALSIVYDA</sequence>
<keyword evidence="4 10" id="KW-0812">Transmembrane</keyword>
<dbReference type="STRING" id="81824.A9V4X0"/>
<feature type="transmembrane region" description="Helical" evidence="10">
    <location>
        <begin position="12"/>
        <end position="34"/>
    </location>
</feature>
<feature type="transmembrane region" description="Helical" evidence="10">
    <location>
        <begin position="78"/>
        <end position="99"/>
    </location>
</feature>
<dbReference type="GO" id="GO:0022857">
    <property type="term" value="F:transmembrane transporter activity"/>
    <property type="evidence" value="ECO:0000318"/>
    <property type="project" value="GO_Central"/>
</dbReference>
<dbReference type="GeneID" id="5893059"/>
<dbReference type="GO" id="GO:0012505">
    <property type="term" value="C:endomembrane system"/>
    <property type="evidence" value="ECO:0007669"/>
    <property type="project" value="UniProtKB-SubCell"/>
</dbReference>
<feature type="transmembrane region" description="Helical" evidence="10">
    <location>
        <begin position="452"/>
        <end position="474"/>
    </location>
</feature>
<protein>
    <submittedName>
        <fullName evidence="11">Uncharacterized protein</fullName>
    </submittedName>
</protein>
<feature type="transmembrane region" description="Helical" evidence="10">
    <location>
        <begin position="204"/>
        <end position="225"/>
    </location>
</feature>
<reference evidence="11 12" key="1">
    <citation type="journal article" date="2008" name="Nature">
        <title>The genome of the choanoflagellate Monosiga brevicollis and the origin of metazoans.</title>
        <authorList>
            <consortium name="JGI Sequencing"/>
            <person name="King N."/>
            <person name="Westbrook M.J."/>
            <person name="Young S.L."/>
            <person name="Kuo A."/>
            <person name="Abedin M."/>
            <person name="Chapman J."/>
            <person name="Fairclough S."/>
            <person name="Hellsten U."/>
            <person name="Isogai Y."/>
            <person name="Letunic I."/>
            <person name="Marr M."/>
            <person name="Pincus D."/>
            <person name="Putnam N."/>
            <person name="Rokas A."/>
            <person name="Wright K.J."/>
            <person name="Zuzow R."/>
            <person name="Dirks W."/>
            <person name="Good M."/>
            <person name="Goodstein D."/>
            <person name="Lemons D."/>
            <person name="Li W."/>
            <person name="Lyons J.B."/>
            <person name="Morris A."/>
            <person name="Nichols S."/>
            <person name="Richter D.J."/>
            <person name="Salamov A."/>
            <person name="Bork P."/>
            <person name="Lim W.A."/>
            <person name="Manning G."/>
            <person name="Miller W.T."/>
            <person name="McGinnis W."/>
            <person name="Shapiro H."/>
            <person name="Tjian R."/>
            <person name="Grigoriev I.V."/>
            <person name="Rokhsar D."/>
        </authorList>
    </citation>
    <scope>NUCLEOTIDE SEQUENCE [LARGE SCALE GENOMIC DNA]</scope>
    <source>
        <strain evidence="12">MX1 / ATCC 50154</strain>
    </source>
</reference>
<feature type="compositionally biased region" description="Low complexity" evidence="9">
    <location>
        <begin position="326"/>
        <end position="355"/>
    </location>
</feature>
<name>A9V4X0_MONBE</name>
<keyword evidence="5 10" id="KW-1133">Transmembrane helix</keyword>
<comment type="similarity">
    <text evidence="8">Belongs to the auxin efflux carrier (TC 2.A.69.2) family.</text>
</comment>
<dbReference type="Proteomes" id="UP000001357">
    <property type="component" value="Unassembled WGS sequence"/>
</dbReference>
<evidence type="ECO:0000256" key="10">
    <source>
        <dbReference type="SAM" id="Phobius"/>
    </source>
</evidence>
<accession>A9V4X0</accession>
<organism evidence="11 12">
    <name type="scientific">Monosiga brevicollis</name>
    <name type="common">Choanoflagellate</name>
    <dbReference type="NCBI Taxonomy" id="81824"/>
    <lineage>
        <taxon>Eukaryota</taxon>
        <taxon>Choanoflagellata</taxon>
        <taxon>Craspedida</taxon>
        <taxon>Salpingoecidae</taxon>
        <taxon>Monosiga</taxon>
    </lineage>
</organism>
<feature type="transmembrane region" description="Helical" evidence="10">
    <location>
        <begin position="486"/>
        <end position="513"/>
    </location>
</feature>
<dbReference type="EMBL" id="CH991559">
    <property type="protein sequence ID" value="EDQ87443.1"/>
    <property type="molecule type" value="Genomic_DNA"/>
</dbReference>
<feature type="transmembrane region" description="Helical" evidence="10">
    <location>
        <begin position="416"/>
        <end position="440"/>
    </location>
</feature>
<feature type="transmembrane region" description="Helical" evidence="10">
    <location>
        <begin position="149"/>
        <end position="167"/>
    </location>
</feature>
<keyword evidence="6 10" id="KW-0472">Membrane</keyword>
<dbReference type="InterPro" id="IPR045033">
    <property type="entry name" value="PILS1/3/4/5/7"/>
</dbReference>
<feature type="region of interest" description="Disordered" evidence="9">
    <location>
        <begin position="319"/>
        <end position="372"/>
    </location>
</feature>